<name>A0A2L1WHZ2_9PSED</name>
<organism evidence="1 2">
    <name type="scientific">Pseudomonas fulva</name>
    <dbReference type="NCBI Taxonomy" id="47880"/>
    <lineage>
        <taxon>Bacteria</taxon>
        <taxon>Pseudomonadati</taxon>
        <taxon>Pseudomonadota</taxon>
        <taxon>Gammaproteobacteria</taxon>
        <taxon>Pseudomonadales</taxon>
        <taxon>Pseudomonadaceae</taxon>
        <taxon>Pseudomonas</taxon>
    </lineage>
</organism>
<sequence length="154" mass="16693">MTRERGVVLLLALVLSLLLGVLTTSALRAAAVETQMVGLFKEGQLAFEQAEATLDVGKQSIMQVRPPPCEVCPPPEQPHRLAGVWEAGPEGFFQVQNLGTTQRAVGVPAGRSVTVFRVTAVSQLSHPRQVVEAVYASDGSALVRMTWRQRFRGD</sequence>
<evidence type="ECO:0000313" key="2">
    <source>
        <dbReference type="Proteomes" id="UP000594430"/>
    </source>
</evidence>
<dbReference type="GeneID" id="93443827"/>
<dbReference type="AlphaFoldDB" id="A0A2L1WHZ2"/>
<evidence type="ECO:0008006" key="3">
    <source>
        <dbReference type="Google" id="ProtNLM"/>
    </source>
</evidence>
<dbReference type="RefSeq" id="WP_027915697.1">
    <property type="nucleotide sequence ID" value="NZ_BQHM01000014.1"/>
</dbReference>
<accession>A0A2L1WHZ2</accession>
<dbReference type="EMBL" id="CP064946">
    <property type="protein sequence ID" value="QPH48509.1"/>
    <property type="molecule type" value="Genomic_DNA"/>
</dbReference>
<gene>
    <name evidence="1" type="ORF">IZU98_19325</name>
</gene>
<evidence type="ECO:0000313" key="1">
    <source>
        <dbReference type="EMBL" id="QPH48509.1"/>
    </source>
</evidence>
<reference evidence="1 2" key="1">
    <citation type="submission" date="2020-11" db="EMBL/GenBank/DDBJ databases">
        <title>Pseudomonas fulva producing VIM-24.</title>
        <authorList>
            <person name="Liu S."/>
        </authorList>
    </citation>
    <scope>NUCLEOTIDE SEQUENCE [LARGE SCALE GENOMIC DNA]</scope>
    <source>
        <strain evidence="1 2">ZDHY414</strain>
    </source>
</reference>
<protein>
    <recommendedName>
        <fullName evidence="3">Type IV pilus assembly protein PilX</fullName>
    </recommendedName>
</protein>
<proteinExistence type="predicted"/>
<dbReference type="Proteomes" id="UP000594430">
    <property type="component" value="Chromosome"/>
</dbReference>